<protein>
    <submittedName>
        <fullName evidence="2">Uncharacterized protein</fullName>
    </submittedName>
</protein>
<keyword evidence="3" id="KW-1185">Reference proteome</keyword>
<dbReference type="Proteomes" id="UP001488805">
    <property type="component" value="Unassembled WGS sequence"/>
</dbReference>
<dbReference type="AlphaFoldDB" id="A0AAW1ERR0"/>
<feature type="compositionally biased region" description="Gly residues" evidence="1">
    <location>
        <begin position="23"/>
        <end position="44"/>
    </location>
</feature>
<evidence type="ECO:0000313" key="3">
    <source>
        <dbReference type="Proteomes" id="UP001488805"/>
    </source>
</evidence>
<evidence type="ECO:0000313" key="2">
    <source>
        <dbReference type="EMBL" id="KAK9523944.1"/>
    </source>
</evidence>
<reference evidence="2 3" key="1">
    <citation type="journal article" date="2024" name="Genome Biol. Evol.">
        <title>Chromosome-level genome assembly of the viviparous eelpout Zoarces viviparus.</title>
        <authorList>
            <person name="Fuhrmann N."/>
            <person name="Brasseur M.V."/>
            <person name="Bakowski C.E."/>
            <person name="Podsiadlowski L."/>
            <person name="Prost S."/>
            <person name="Krehenwinkel H."/>
            <person name="Mayer C."/>
        </authorList>
    </citation>
    <scope>NUCLEOTIDE SEQUENCE [LARGE SCALE GENOMIC DNA]</scope>
    <source>
        <strain evidence="2">NO-MEL_2022_Ind0_liver</strain>
    </source>
</reference>
<accession>A0AAW1ERR0</accession>
<sequence length="105" mass="10928">MEGDIPMRAPLRGGVMSDPDWGAVGGGGGGAEWEGSEVGLGTGDGVESATERDAGGWKVERSRGAARQKKEGEKSGEPQARRHTFSLVSCCHAQCKTSILRLNGT</sequence>
<feature type="compositionally biased region" description="Basic and acidic residues" evidence="1">
    <location>
        <begin position="49"/>
        <end position="80"/>
    </location>
</feature>
<name>A0AAW1ERR0_ZOAVI</name>
<evidence type="ECO:0000256" key="1">
    <source>
        <dbReference type="SAM" id="MobiDB-lite"/>
    </source>
</evidence>
<gene>
    <name evidence="2" type="ORF">VZT92_017820</name>
</gene>
<organism evidence="2 3">
    <name type="scientific">Zoarces viviparus</name>
    <name type="common">Viviparous eelpout</name>
    <name type="synonym">Blennius viviparus</name>
    <dbReference type="NCBI Taxonomy" id="48416"/>
    <lineage>
        <taxon>Eukaryota</taxon>
        <taxon>Metazoa</taxon>
        <taxon>Chordata</taxon>
        <taxon>Craniata</taxon>
        <taxon>Vertebrata</taxon>
        <taxon>Euteleostomi</taxon>
        <taxon>Actinopterygii</taxon>
        <taxon>Neopterygii</taxon>
        <taxon>Teleostei</taxon>
        <taxon>Neoteleostei</taxon>
        <taxon>Acanthomorphata</taxon>
        <taxon>Eupercaria</taxon>
        <taxon>Perciformes</taxon>
        <taxon>Cottioidei</taxon>
        <taxon>Zoarcales</taxon>
        <taxon>Zoarcidae</taxon>
        <taxon>Zoarcinae</taxon>
        <taxon>Zoarces</taxon>
    </lineage>
</organism>
<comment type="caution">
    <text evidence="2">The sequence shown here is derived from an EMBL/GenBank/DDBJ whole genome shotgun (WGS) entry which is preliminary data.</text>
</comment>
<proteinExistence type="predicted"/>
<feature type="region of interest" description="Disordered" evidence="1">
    <location>
        <begin position="1"/>
        <end position="83"/>
    </location>
</feature>
<dbReference type="EMBL" id="JBCEZU010000156">
    <property type="protein sequence ID" value="KAK9523944.1"/>
    <property type="molecule type" value="Genomic_DNA"/>
</dbReference>